<dbReference type="EMBL" id="CP097478">
    <property type="protein sequence ID" value="USS93368.1"/>
    <property type="molecule type" value="Genomic_DNA"/>
</dbReference>
<name>A0ABY5C5A4_9LACO</name>
<dbReference type="RefSeq" id="WP_252780193.1">
    <property type="nucleotide sequence ID" value="NZ_CP097478.1"/>
</dbReference>
<dbReference type="Proteomes" id="UP001057532">
    <property type="component" value="Chromosome"/>
</dbReference>
<evidence type="ECO:0000256" key="2">
    <source>
        <dbReference type="SAM" id="SignalP"/>
    </source>
</evidence>
<dbReference type="InterPro" id="IPR027994">
    <property type="entry name" value="WxL_dom"/>
</dbReference>
<feature type="domain" description="WxL" evidence="3">
    <location>
        <begin position="56"/>
        <end position="223"/>
    </location>
</feature>
<evidence type="ECO:0000259" key="3">
    <source>
        <dbReference type="Pfam" id="PF13731"/>
    </source>
</evidence>
<feature type="signal peptide" evidence="2">
    <location>
        <begin position="1"/>
        <end position="29"/>
    </location>
</feature>
<proteinExistence type="predicted"/>
<evidence type="ECO:0000313" key="4">
    <source>
        <dbReference type="EMBL" id="USS93368.1"/>
    </source>
</evidence>
<feature type="region of interest" description="Disordered" evidence="1">
    <location>
        <begin position="78"/>
        <end position="113"/>
    </location>
</feature>
<keyword evidence="2" id="KW-0732">Signal</keyword>
<protein>
    <submittedName>
        <fullName evidence="4">WxL domain-containing protein</fullName>
    </submittedName>
</protein>
<feature type="chain" id="PRO_5046682573" evidence="2">
    <location>
        <begin position="30"/>
        <end position="231"/>
    </location>
</feature>
<gene>
    <name evidence="4" type="ORF">M8332_00425</name>
</gene>
<dbReference type="Pfam" id="PF13731">
    <property type="entry name" value="WxL"/>
    <property type="match status" value="1"/>
</dbReference>
<organism evidence="4 5">
    <name type="scientific">Fructilactobacillus ixorae</name>
    <dbReference type="NCBI Taxonomy" id="1750535"/>
    <lineage>
        <taxon>Bacteria</taxon>
        <taxon>Bacillati</taxon>
        <taxon>Bacillota</taxon>
        <taxon>Bacilli</taxon>
        <taxon>Lactobacillales</taxon>
        <taxon>Lactobacillaceae</taxon>
        <taxon>Fructilactobacillus</taxon>
    </lineage>
</organism>
<accession>A0ABY5C5A4</accession>
<reference evidence="4" key="1">
    <citation type="submission" date="2022-05" db="EMBL/GenBank/DDBJ databases">
        <authorList>
            <person name="Oliphant S.A."/>
            <person name="Watson-Haigh N.S."/>
            <person name="Sumby K.M."/>
            <person name="Gardner J.M."/>
            <person name="Jiranek V."/>
        </authorList>
    </citation>
    <scope>NUCLEOTIDE SEQUENCE</scope>
    <source>
        <strain evidence="4">Ru20-1</strain>
    </source>
</reference>
<sequence>MKKNKLILSGVASFAAMLGLAAAAPAVHAAPAVNNSELPQNTSTTMNDTKGSVSATSNAHVAVQTGYLSLNSVPDLNFAPTSQSDSNQTQGLLNNNTGSRQSVISVTDSRNTKEAQNGWTLDAALGQFNNEAGQAAANPAAWAINLNNTGYTNSQGSRVNINSNARITAGGEGANVITATNGQGLGNTTIDYSRQGRDVASLVVPAGTTPGAYNAPITWTLAAGTPTNPTE</sequence>
<evidence type="ECO:0000313" key="5">
    <source>
        <dbReference type="Proteomes" id="UP001057532"/>
    </source>
</evidence>
<keyword evidence="5" id="KW-1185">Reference proteome</keyword>
<evidence type="ECO:0000256" key="1">
    <source>
        <dbReference type="SAM" id="MobiDB-lite"/>
    </source>
</evidence>